<dbReference type="SUPFAM" id="SSF46785">
    <property type="entry name" value="Winged helix' DNA-binding domain"/>
    <property type="match status" value="1"/>
</dbReference>
<organism evidence="6 7">
    <name type="scientific">Lactiplantibacillus fabifermentans T30PCM01</name>
    <dbReference type="NCBI Taxonomy" id="1400520"/>
    <lineage>
        <taxon>Bacteria</taxon>
        <taxon>Bacillati</taxon>
        <taxon>Bacillota</taxon>
        <taxon>Bacilli</taxon>
        <taxon>Lactobacillales</taxon>
        <taxon>Lactobacillaceae</taxon>
        <taxon>Lactiplantibacillus</taxon>
    </lineage>
</organism>
<comment type="caution">
    <text evidence="6">The sequence shown here is derived from an EMBL/GenBank/DDBJ whole genome shotgun (WGS) entry which is preliminary data.</text>
</comment>
<dbReference type="Gene3D" id="3.40.190.290">
    <property type="match status" value="1"/>
</dbReference>
<dbReference type="GO" id="GO:0005829">
    <property type="term" value="C:cytosol"/>
    <property type="evidence" value="ECO:0007669"/>
    <property type="project" value="TreeGrafter"/>
</dbReference>
<keyword evidence="4" id="KW-0804">Transcription</keyword>
<dbReference type="InterPro" id="IPR036390">
    <property type="entry name" value="WH_DNA-bd_sf"/>
</dbReference>
<dbReference type="Pfam" id="PF03466">
    <property type="entry name" value="LysR_substrate"/>
    <property type="match status" value="1"/>
</dbReference>
<dbReference type="CDD" id="cd05466">
    <property type="entry name" value="PBP2_LTTR_substrate"/>
    <property type="match status" value="1"/>
</dbReference>
<dbReference type="SUPFAM" id="SSF53850">
    <property type="entry name" value="Periplasmic binding protein-like II"/>
    <property type="match status" value="1"/>
</dbReference>
<dbReference type="InterPro" id="IPR000847">
    <property type="entry name" value="LysR_HTH_N"/>
</dbReference>
<feature type="domain" description="HTH lysR-type" evidence="5">
    <location>
        <begin position="1"/>
        <end position="58"/>
    </location>
</feature>
<reference evidence="6 7" key="1">
    <citation type="journal article" date="2014" name="Genome Announc.">
        <title>Genome Sequence of Lactobacillus fabifermentans Strain T30PCM01, Isolated from Fermenting Grape Marc.</title>
        <authorList>
            <person name="Treu L."/>
            <person name="Vendramin V."/>
            <person name="Bovo B."/>
            <person name="Giacomini A."/>
            <person name="Corich V."/>
            <person name="Campanaro S."/>
        </authorList>
    </citation>
    <scope>NUCLEOTIDE SEQUENCE [LARGE SCALE GENOMIC DNA]</scope>
    <source>
        <strain evidence="6 7">T30PCM01</strain>
    </source>
</reference>
<evidence type="ECO:0000313" key="7">
    <source>
        <dbReference type="Proteomes" id="UP000019247"/>
    </source>
</evidence>
<gene>
    <name evidence="6" type="ORF">LFAB_16765</name>
</gene>
<dbReference type="Gene3D" id="1.10.10.10">
    <property type="entry name" value="Winged helix-like DNA-binding domain superfamily/Winged helix DNA-binding domain"/>
    <property type="match status" value="1"/>
</dbReference>
<dbReference type="InterPro" id="IPR036388">
    <property type="entry name" value="WH-like_DNA-bd_sf"/>
</dbReference>
<dbReference type="PROSITE" id="PS50931">
    <property type="entry name" value="HTH_LYSR"/>
    <property type="match status" value="1"/>
</dbReference>
<dbReference type="PANTHER" id="PTHR30419">
    <property type="entry name" value="HTH-TYPE TRANSCRIPTIONAL REGULATOR YBHD"/>
    <property type="match status" value="1"/>
</dbReference>
<name>W6TBF2_9LACO</name>
<dbReference type="EMBL" id="AWWK01000094">
    <property type="protein sequence ID" value="ETY72535.1"/>
    <property type="molecule type" value="Genomic_DNA"/>
</dbReference>
<sequence length="290" mass="32539">MDLRVLRYFLAVAQAKNITHAAQELLISQPALSKQLADLEAELGTKLFIRGHRQLTLTATGEYLQARATELIDLADKTTANIQTEQLISGQLAIGAGESYGMRRIMTTLSDLTQQYPDVKVRLVSGNADETEAQLAAGVLDFAVIMGDRPFEQYHHLQLPERDRWGIVMRADDPLSQHTNIQPADLKHRPLLVSEQAMKAHRFQSWWGNLGSEIPIIGTFTLTFNAQLFVKNGNAYLLTFDHLIDDTNHNGLVFRPLAPALTEPITVIWKKNTVQSRVAELFIKRLQASF</sequence>
<evidence type="ECO:0000256" key="3">
    <source>
        <dbReference type="ARBA" id="ARBA00023125"/>
    </source>
</evidence>
<keyword evidence="2" id="KW-0805">Transcription regulation</keyword>
<evidence type="ECO:0000256" key="2">
    <source>
        <dbReference type="ARBA" id="ARBA00023015"/>
    </source>
</evidence>
<dbReference type="PATRIC" id="fig|1400520.3.peg.3296"/>
<protein>
    <submittedName>
        <fullName evidence="6">Transcriptional regulator</fullName>
    </submittedName>
</protein>
<dbReference type="OrthoDB" id="9803735at2"/>
<dbReference type="GO" id="GO:0003677">
    <property type="term" value="F:DNA binding"/>
    <property type="evidence" value="ECO:0007669"/>
    <property type="project" value="UniProtKB-KW"/>
</dbReference>
<dbReference type="InterPro" id="IPR050950">
    <property type="entry name" value="HTH-type_LysR_regulators"/>
</dbReference>
<dbReference type="AlphaFoldDB" id="W6TBF2"/>
<proteinExistence type="inferred from homology"/>
<keyword evidence="3" id="KW-0238">DNA-binding</keyword>
<dbReference type="GO" id="GO:0003700">
    <property type="term" value="F:DNA-binding transcription factor activity"/>
    <property type="evidence" value="ECO:0007669"/>
    <property type="project" value="InterPro"/>
</dbReference>
<dbReference type="eggNOG" id="COG0583">
    <property type="taxonomic scope" value="Bacteria"/>
</dbReference>
<evidence type="ECO:0000256" key="1">
    <source>
        <dbReference type="ARBA" id="ARBA00009437"/>
    </source>
</evidence>
<evidence type="ECO:0000259" key="5">
    <source>
        <dbReference type="PROSITE" id="PS50931"/>
    </source>
</evidence>
<comment type="similarity">
    <text evidence="1">Belongs to the LysR transcriptional regulatory family.</text>
</comment>
<evidence type="ECO:0000256" key="4">
    <source>
        <dbReference type="ARBA" id="ARBA00023163"/>
    </source>
</evidence>
<dbReference type="Pfam" id="PF00126">
    <property type="entry name" value="HTH_1"/>
    <property type="match status" value="1"/>
</dbReference>
<dbReference type="HOGENOM" id="CLU_039613_6_2_9"/>
<dbReference type="Proteomes" id="UP000019247">
    <property type="component" value="Unassembled WGS sequence"/>
</dbReference>
<accession>W6TBF2</accession>
<dbReference type="FunFam" id="1.10.10.10:FF:000001">
    <property type="entry name" value="LysR family transcriptional regulator"/>
    <property type="match status" value="1"/>
</dbReference>
<dbReference type="PRINTS" id="PR00039">
    <property type="entry name" value="HTHLYSR"/>
</dbReference>
<dbReference type="InterPro" id="IPR005119">
    <property type="entry name" value="LysR_subst-bd"/>
</dbReference>
<dbReference type="STRING" id="1400520.LFAB_16765"/>
<evidence type="ECO:0000313" key="6">
    <source>
        <dbReference type="EMBL" id="ETY72535.1"/>
    </source>
</evidence>
<dbReference type="PANTHER" id="PTHR30419:SF8">
    <property type="entry name" value="NITROGEN ASSIMILATION TRANSCRIPTIONAL ACTIVATOR-RELATED"/>
    <property type="match status" value="1"/>
</dbReference>
<dbReference type="RefSeq" id="WP_033614883.1">
    <property type="nucleotide sequence ID" value="NZ_KK036540.1"/>
</dbReference>